<comment type="caution">
    <text evidence="11">The sequence shown here is derived from an EMBL/GenBank/DDBJ whole genome shotgun (WGS) entry which is preliminary data.</text>
</comment>
<dbReference type="Pfam" id="PF00892">
    <property type="entry name" value="EamA"/>
    <property type="match status" value="1"/>
</dbReference>
<evidence type="ECO:0000313" key="13">
    <source>
        <dbReference type="Proteomes" id="UP000462865"/>
    </source>
</evidence>
<evidence type="ECO:0000256" key="3">
    <source>
        <dbReference type="ARBA" id="ARBA00022448"/>
    </source>
</evidence>
<feature type="transmembrane region" description="Helical" evidence="8">
    <location>
        <begin position="160"/>
        <end position="176"/>
    </location>
</feature>
<evidence type="ECO:0000256" key="5">
    <source>
        <dbReference type="ARBA" id="ARBA00022692"/>
    </source>
</evidence>
<proteinExistence type="inferred from homology"/>
<feature type="transmembrane region" description="Helical" evidence="8">
    <location>
        <begin position="263"/>
        <end position="283"/>
    </location>
</feature>
<keyword evidence="5 8" id="KW-0812">Transmembrane</keyword>
<feature type="transmembrane region" description="Helical" evidence="8">
    <location>
        <begin position="289"/>
        <end position="309"/>
    </location>
</feature>
<evidence type="ECO:0000256" key="7">
    <source>
        <dbReference type="ARBA" id="ARBA00023136"/>
    </source>
</evidence>
<reference evidence="12" key="1">
    <citation type="submission" date="2018-05" db="EMBL/GenBank/DDBJ databases">
        <title>Genome Sequencing of selected type strains of the family Eggerthellaceae.</title>
        <authorList>
            <person name="Danylec N."/>
            <person name="Stoll D.A."/>
            <person name="Doetsch A."/>
            <person name="Huch M."/>
        </authorList>
    </citation>
    <scope>NUCLEOTIDE SEQUENCE [LARGE SCALE GENOMIC DNA]</scope>
    <source>
        <strain evidence="12">DSM 27213</strain>
    </source>
</reference>
<dbReference type="InterPro" id="IPR000620">
    <property type="entry name" value="EamA_dom"/>
</dbReference>
<dbReference type="Proteomes" id="UP000462865">
    <property type="component" value="Unassembled WGS sequence"/>
</dbReference>
<organism evidence="11 12">
    <name type="scientific">Gordonibacter urolithinfaciens</name>
    <dbReference type="NCBI Taxonomy" id="1335613"/>
    <lineage>
        <taxon>Bacteria</taxon>
        <taxon>Bacillati</taxon>
        <taxon>Actinomycetota</taxon>
        <taxon>Coriobacteriia</taxon>
        <taxon>Eggerthellales</taxon>
        <taxon>Eggerthellaceae</taxon>
        <taxon>Gordonibacter</taxon>
    </lineage>
</organism>
<dbReference type="PANTHER" id="PTHR22911:SF137">
    <property type="entry name" value="SOLUTE CARRIER FAMILY 35 MEMBER G2-RELATED"/>
    <property type="match status" value="1"/>
</dbReference>
<feature type="domain" description="EamA" evidence="9">
    <location>
        <begin position="26"/>
        <end position="152"/>
    </location>
</feature>
<name>A0A423UNJ3_9ACTN</name>
<dbReference type="PANTHER" id="PTHR22911">
    <property type="entry name" value="ACYL-MALONYL CONDENSING ENZYME-RELATED"/>
    <property type="match status" value="1"/>
</dbReference>
<reference evidence="11" key="3">
    <citation type="journal article" date="2019" name="Microbiol. Resour. Announc.">
        <title>Draft Genome Sequences of Type Strains of Gordonibacter faecihominis, Paraeggerthella hongkongensis, Parvibacter caecicola,Slackia equolifaciens, Slackia faecicanis, and Slackia isoflavoniconvertens.</title>
        <authorList>
            <person name="Danylec N."/>
            <person name="Stoll D.A."/>
            <person name="Dotsch A."/>
            <person name="Huch M."/>
        </authorList>
    </citation>
    <scope>NUCLEOTIDE SEQUENCE</scope>
    <source>
        <strain evidence="11">DSM 27213</strain>
    </source>
</reference>
<dbReference type="EMBL" id="WKZA01000001">
    <property type="protein sequence ID" value="MSA93531.1"/>
    <property type="molecule type" value="Genomic_DNA"/>
</dbReference>
<protein>
    <submittedName>
        <fullName evidence="11">EamA family transporter RarD</fullName>
    </submittedName>
</protein>
<gene>
    <name evidence="11" type="primary">rarD</name>
    <name evidence="11" type="ORF">DMP12_00140</name>
    <name evidence="10" type="ORF">GKG38_00260</name>
</gene>
<evidence type="ECO:0000256" key="1">
    <source>
        <dbReference type="ARBA" id="ARBA00004651"/>
    </source>
</evidence>
<dbReference type="AlphaFoldDB" id="A0A423UNJ3"/>
<feature type="transmembrane region" description="Helical" evidence="8">
    <location>
        <begin position="20"/>
        <end position="38"/>
    </location>
</feature>
<feature type="transmembrane region" description="Helical" evidence="8">
    <location>
        <begin position="50"/>
        <end position="70"/>
    </location>
</feature>
<comment type="subcellular location">
    <subcellularLocation>
        <location evidence="1">Cell membrane</location>
        <topology evidence="1">Multi-pass membrane protein</topology>
    </subcellularLocation>
</comment>
<reference evidence="10 13" key="4">
    <citation type="journal article" date="2019" name="Nat. Med.">
        <title>A library of human gut bacterial isolates paired with longitudinal multiomics data enables mechanistic microbiome research.</title>
        <authorList>
            <person name="Poyet M."/>
            <person name="Groussin M."/>
            <person name="Gibbons S.M."/>
            <person name="Avila-Pacheco J."/>
            <person name="Jiang X."/>
            <person name="Kearney S.M."/>
            <person name="Perrotta A.R."/>
            <person name="Berdy B."/>
            <person name="Zhao S."/>
            <person name="Lieberman T.D."/>
            <person name="Swanson P.K."/>
            <person name="Smith M."/>
            <person name="Roesemann S."/>
            <person name="Alexander J.E."/>
            <person name="Rich S.A."/>
            <person name="Livny J."/>
            <person name="Vlamakis H."/>
            <person name="Clish C."/>
            <person name="Bullock K."/>
            <person name="Deik A."/>
            <person name="Scott J."/>
            <person name="Pierce K.A."/>
            <person name="Xavier R.J."/>
            <person name="Alm E.J."/>
        </authorList>
    </citation>
    <scope>NUCLEOTIDE SEQUENCE [LARGE SCALE GENOMIC DNA]</scope>
    <source>
        <strain evidence="10 13">BIOML-A1</strain>
    </source>
</reference>
<dbReference type="EMBL" id="QIBW01000001">
    <property type="protein sequence ID" value="ROT91965.1"/>
    <property type="molecule type" value="Genomic_DNA"/>
</dbReference>
<feature type="transmembrane region" description="Helical" evidence="8">
    <location>
        <begin position="82"/>
        <end position="101"/>
    </location>
</feature>
<evidence type="ECO:0000256" key="2">
    <source>
        <dbReference type="ARBA" id="ARBA00007362"/>
    </source>
</evidence>
<dbReference type="RefSeq" id="WP_096227548.1">
    <property type="nucleotide sequence ID" value="NZ_CP168029.1"/>
</dbReference>
<evidence type="ECO:0000256" key="6">
    <source>
        <dbReference type="ARBA" id="ARBA00022989"/>
    </source>
</evidence>
<evidence type="ECO:0000313" key="12">
    <source>
        <dbReference type="Proteomes" id="UP000285258"/>
    </source>
</evidence>
<evidence type="ECO:0000256" key="8">
    <source>
        <dbReference type="SAM" id="Phobius"/>
    </source>
</evidence>
<comment type="similarity">
    <text evidence="2">Belongs to the EamA transporter family.</text>
</comment>
<accession>A0A423UNJ3</accession>
<dbReference type="InterPro" id="IPR004626">
    <property type="entry name" value="RarD"/>
</dbReference>
<keyword evidence="7 8" id="KW-0472">Membrane</keyword>
<keyword evidence="3" id="KW-0813">Transport</keyword>
<sequence length="321" mass="33873">MEGGRDAGAKPRIGQEGRRALVQAAFCYAIWGVVPVYWKLFSAVPPLQALATRMVWSCAFSVVLCLAMRVRFLPLLHDRRAWATFGASSVLIAANWGVYIWASTSGHLLETSLGFFLSPLTSIVLGVVCFRERLTRAQKAATMLATCGALLFAATHGGSVWIALVLAATFSAYGAVKKRGGYDALPGMAVESLFAAVLGAGLFAVGWADPGFWELAHTAPDALALTSPAGIALLAVGTGVVTAGPLALYSAAANRAPLSLLGLLQYLSPTLVMLLAVTCFGELPDAWQLASFLLIWVGLAAVACETVRGREARSRSCRRGL</sequence>
<dbReference type="NCBIfam" id="TIGR00688">
    <property type="entry name" value="rarD"/>
    <property type="match status" value="1"/>
</dbReference>
<dbReference type="GO" id="GO:0005886">
    <property type="term" value="C:plasma membrane"/>
    <property type="evidence" value="ECO:0007669"/>
    <property type="project" value="UniProtKB-SubCell"/>
</dbReference>
<evidence type="ECO:0000313" key="10">
    <source>
        <dbReference type="EMBL" id="MSA93531.1"/>
    </source>
</evidence>
<keyword evidence="6 8" id="KW-1133">Transmembrane helix</keyword>
<reference evidence="11" key="2">
    <citation type="journal article" date="2019" name="Int. J. Syst. Evol. Microbiol.">
        <title>Gordonibacter faecihominis is a later heterotypic synonym of Gordonibacter urolithinfaciens.</title>
        <authorList>
            <person name="Danylec N."/>
            <person name="Stoll D.A."/>
            <person name="Huch M."/>
        </authorList>
    </citation>
    <scope>NUCLEOTIDE SEQUENCE</scope>
    <source>
        <strain evidence="11">DSM 27213</strain>
    </source>
</reference>
<evidence type="ECO:0000256" key="4">
    <source>
        <dbReference type="ARBA" id="ARBA00022475"/>
    </source>
</evidence>
<keyword evidence="4" id="KW-1003">Cell membrane</keyword>
<dbReference type="SUPFAM" id="SSF103481">
    <property type="entry name" value="Multidrug resistance efflux transporter EmrE"/>
    <property type="match status" value="2"/>
</dbReference>
<evidence type="ECO:0000259" key="9">
    <source>
        <dbReference type="Pfam" id="PF00892"/>
    </source>
</evidence>
<feature type="transmembrane region" description="Helical" evidence="8">
    <location>
        <begin position="113"/>
        <end position="130"/>
    </location>
</feature>
<feature type="transmembrane region" description="Helical" evidence="8">
    <location>
        <begin position="228"/>
        <end position="251"/>
    </location>
</feature>
<dbReference type="Proteomes" id="UP000285258">
    <property type="component" value="Unassembled WGS sequence"/>
</dbReference>
<evidence type="ECO:0000313" key="11">
    <source>
        <dbReference type="EMBL" id="ROT91965.1"/>
    </source>
</evidence>
<dbReference type="InterPro" id="IPR037185">
    <property type="entry name" value="EmrE-like"/>
</dbReference>